<gene>
    <name evidence="3" type="primary">pol</name>
    <name evidence="3" type="ORF">AWC38_SpisGene2762</name>
</gene>
<dbReference type="Pfam" id="PF18701">
    <property type="entry name" value="DUF5641"/>
    <property type="match status" value="1"/>
</dbReference>
<evidence type="ECO:0000256" key="1">
    <source>
        <dbReference type="SAM" id="Coils"/>
    </source>
</evidence>
<keyword evidence="4" id="KW-1185">Reference proteome</keyword>
<dbReference type="Pfam" id="PF17921">
    <property type="entry name" value="Integrase_H2C2"/>
    <property type="match status" value="2"/>
</dbReference>
<dbReference type="Gene3D" id="3.30.420.10">
    <property type="entry name" value="Ribonuclease H-like superfamily/Ribonuclease H"/>
    <property type="match status" value="2"/>
</dbReference>
<dbReference type="InterPro" id="IPR001878">
    <property type="entry name" value="Znf_CCHC"/>
</dbReference>
<feature type="domain" description="Integrase catalytic" evidence="2">
    <location>
        <begin position="2119"/>
        <end position="2303"/>
    </location>
</feature>
<feature type="coiled-coil region" evidence="1">
    <location>
        <begin position="83"/>
        <end position="134"/>
    </location>
</feature>
<dbReference type="InterPro" id="IPR043128">
    <property type="entry name" value="Rev_trsase/Diguanyl_cyclase"/>
</dbReference>
<organism evidence="3 4">
    <name type="scientific">Stylophora pistillata</name>
    <name type="common">Smooth cauliflower coral</name>
    <dbReference type="NCBI Taxonomy" id="50429"/>
    <lineage>
        <taxon>Eukaryota</taxon>
        <taxon>Metazoa</taxon>
        <taxon>Cnidaria</taxon>
        <taxon>Anthozoa</taxon>
        <taxon>Hexacorallia</taxon>
        <taxon>Scleractinia</taxon>
        <taxon>Astrocoeniina</taxon>
        <taxon>Pocilloporidae</taxon>
        <taxon>Stylophora</taxon>
    </lineage>
</organism>
<dbReference type="InterPro" id="IPR041588">
    <property type="entry name" value="Integrase_H2C2"/>
</dbReference>
<dbReference type="PANTHER" id="PTHR47331">
    <property type="entry name" value="PHD-TYPE DOMAIN-CONTAINING PROTEIN"/>
    <property type="match status" value="1"/>
</dbReference>
<dbReference type="GO" id="GO:0003676">
    <property type="term" value="F:nucleic acid binding"/>
    <property type="evidence" value="ECO:0007669"/>
    <property type="project" value="InterPro"/>
</dbReference>
<sequence>MSELEQALKKIDSKFRLLEFTRDDVPRIQEKKDLKATERLQKTLEKQIDSVHEQMVEIQALKIEKGEEPDHVRKWSLGIEKQVAEYEEITQDVRKTVKNLREEASREAKWEEEKAEEENRKRRYEEELKLEEAKMQIKRDFEKKMEEDRNKSVKESGAKLPKLTITKFQGTHLDWLRFWSQFDTEIDQAAITQVAKFSYLKELLVPKVRSAVDGLPYNTEGYERAKAILTAKYGKPSEVANAHIQRIIALPTVQGSQPAKVHDFYEKLATNVQALDTMGKIKEINGYVRVTLDKLPGIRADLVRLDDNWHEWAFPQMLEALRKWCDRNPLNSSDQPNKSRDRLFNSRQEDYRQRPCVYCNSTSHKSVNCDKIASVGDRKKHLSERRLCFNCTGTRHRATDCRITRGCQKCHGRHHTSICDKEPQQLLLATFEDEVVYPVVVVNVNGITCRALLDTGAGSSYASATLVKHLGKQPARSVFKKIDMMLCSTNQKIEQYDVSISSIQGKFEMTTMVSKVDKSVLLSIPNPRYADKIKTFSHLAGVTMDDEDTKPELPIHLILGASEYSRIKTHTKPKIGKAGEPIAELTTLGWTMMSAGKEMGLNSVYLTRTSSVEYQQLCSLDVLGLQDRPDGDQQSVYEEFKEQLRRSDEGWYETGLLWKHGHKPLQSNEHGSLRRLENLTKKLQRQPDLLAQYDQIIQDQLETGIVERVTSEPVGREFYIPHKPVIRESAESTKLRIVFDASAKANEKSPSLNDCLETGPALQNLLWDVLVRNRLKPIALAGDLKQAFLQVRIRMEDRDALRFHWFKNKATSEVEVLRFTRALFGLVQSPFLLGGTLQQHLESQREKYPKEVEDILQSLYVDDVITGGETVEEVRALKEIAVAVFGEAQFELHKWHSNAPELEVNSAPDECNQSYAKEQLGVKPGETKMLGLPWNKTEDTIAVTFPESPPEVTKREMLRFLASIYDPLGVTSPVSLVGKLLYREFELHKWHSNAPELEVNSAPDECNQSYAKEQLGVKPGETKMLGLPWNKTEDTIAVTFPESPPEVTKREMLRFLASIYDPLGVTSPVSLVGKLLYREVCDLNQSWDKEVPKYIERKWKQFEKNLPDQVAVPRPVTAFQEAIDAIDLHAFGDTSGTGTAAAVYAVVHQASGSNQRLLAAKARLAKKGLTIPRLELVSAHMAANLVANVKNALQGQPVKSVYGWLDSTVALHWIRGGGGSTYKQFVANRAQKIREKDFIEWRHVGTSQNPADIGSRGCDGDKLPGLWLEGPEWLSDLERWPPHLLTEPTEETEAEAKLTKELFRTAVETKNELDNILEKHNYWTTIRVTAWIRRFLDNCRLSKEARTRGPLTTAETDKQAQWWFRRAQESYSGTEYFKQDQLRLNLQKNGLGLYECRGRIQGSYPIYLPPDAPLSEKLTQDAHIMTLHGGVGLTMAFIRGEFWIPRLRSLTKRAIKSCFGCKKFQAAALQKPPPGNLPNDRTSGSVPFQVVGVDYAGPISYKIGKKRGDGKAYILLFACSLTRAIHLELLTNQTAEEFVKSFKRFIARRGRPQRVYSDNGRSFVAVSKWLKRIMKDEKLHDYLAHHHIAWQFNLSRAPWWGGLFERMIGLVKQALYKSIGGAHLTWGELEEVILDVEVTLNNRPLTYVEDDIQLPVLTPNKMMFGQPNLLPEDDVDSMEDGDLRKRARHIRRCKDVLWSRWTGEYIKSLRERHNLNHKKGGPPIKEVPKYIERKWKQFEKNLPDQVAVPRPVTAFQEAIDAIDLHAFGDTSGTGTAAAVYAVVHQASGSNQRLLAAKARLAKKGLTIPRLELVSAHMAANLVANVKNALQGQPVKSVYGWLDSTVALHWIRGGGGSTYKQFVANRAQKIREKDFIEWRHVGTSQNPADIGSRGCDGDKLPRLWLEGPEWLSDLERWPPHLLTEPTEETEAEAKLTKELFRTAVETKNELDNILEKHNYWTTIRVTAWIRRFLDNCRLSKEARTRGPLTTAETDKQAQWWFRRAQESYSGTEYFKQDQLRLNLQKNGLGLYECRGRIQGSYPIYLPPDAPLSEKLTQDAHIMTLHGGVGLTMAFIRGEFWIPRLRSLTKRAIKSCFGCKKFQAAAFQKPPPGNLPNDRTSGSVPFQVVGVDYAGPISYKIGKKRGDGKAYILLFACSLTRAIHLELLTNQTAEEFVKSFKRFIARRGRPQRVYSDNGRSFVAVSKWLKRIMKDEKLHDYLAHHHIAWQFNLSRAPWWGGQFERMIGLVKQAFYKSLGGAHLTWGELEEVILDVEVTLNNRPLTYVEDDIQLPLLTPNKMMFGQPNLLPEDDVDSMEDGDLRKRARHIRRCKDVLWSRWTGEYIKSLRERHNLNHKKGGPAIKEGDVVLIQNDERNRGKWNLGIVVKLMQGRDGVVRAARLRAGKSYLERAIQQLCPMELSCDRTQKPQDPVLNPTARVFTPRRAAVAATERIRAIADQEEHQRNVYSRLFYI</sequence>
<dbReference type="InterPro" id="IPR043502">
    <property type="entry name" value="DNA/RNA_pol_sf"/>
</dbReference>
<feature type="domain" description="Integrase catalytic" evidence="2">
    <location>
        <begin position="1483"/>
        <end position="1667"/>
    </location>
</feature>
<dbReference type="Pfam" id="PF03564">
    <property type="entry name" value="DUF1759"/>
    <property type="match status" value="1"/>
</dbReference>
<keyword evidence="1" id="KW-0175">Coiled coil</keyword>
<dbReference type="Gene3D" id="2.40.70.10">
    <property type="entry name" value="Acid Proteases"/>
    <property type="match status" value="1"/>
</dbReference>
<evidence type="ECO:0000313" key="4">
    <source>
        <dbReference type="Proteomes" id="UP000225706"/>
    </source>
</evidence>
<dbReference type="InterPro" id="IPR005312">
    <property type="entry name" value="DUF1759"/>
</dbReference>
<dbReference type="Proteomes" id="UP000225706">
    <property type="component" value="Unassembled WGS sequence"/>
</dbReference>
<name>A0A2B4STF5_STYPI</name>
<dbReference type="InterPro" id="IPR036397">
    <property type="entry name" value="RNaseH_sf"/>
</dbReference>
<dbReference type="GO" id="GO:0008270">
    <property type="term" value="F:zinc ion binding"/>
    <property type="evidence" value="ECO:0007669"/>
    <property type="project" value="InterPro"/>
</dbReference>
<protein>
    <submittedName>
        <fullName evidence="3">Pol polyprotein</fullName>
    </submittedName>
</protein>
<dbReference type="InterPro" id="IPR040676">
    <property type="entry name" value="DUF5641"/>
</dbReference>
<dbReference type="InterPro" id="IPR021109">
    <property type="entry name" value="Peptidase_aspartic_dom_sf"/>
</dbReference>
<dbReference type="InterPro" id="IPR001584">
    <property type="entry name" value="Integrase_cat-core"/>
</dbReference>
<dbReference type="Gene3D" id="3.30.70.270">
    <property type="match status" value="1"/>
</dbReference>
<comment type="caution">
    <text evidence="3">The sequence shown here is derived from an EMBL/GenBank/DDBJ whole genome shotgun (WGS) entry which is preliminary data.</text>
</comment>
<reference evidence="4" key="1">
    <citation type="journal article" date="2017" name="bioRxiv">
        <title>Comparative analysis of the genomes of Stylophora pistillata and Acropora digitifera provides evidence for extensive differences between species of corals.</title>
        <authorList>
            <person name="Voolstra C.R."/>
            <person name="Li Y."/>
            <person name="Liew Y.J."/>
            <person name="Baumgarten S."/>
            <person name="Zoccola D."/>
            <person name="Flot J.-F."/>
            <person name="Tambutte S."/>
            <person name="Allemand D."/>
            <person name="Aranda M."/>
        </authorList>
    </citation>
    <scope>NUCLEOTIDE SEQUENCE [LARGE SCALE GENOMIC DNA]</scope>
</reference>
<dbReference type="SMART" id="SM00343">
    <property type="entry name" value="ZnF_C2HC"/>
    <property type="match status" value="2"/>
</dbReference>
<dbReference type="EMBL" id="LSMT01000024">
    <property type="protein sequence ID" value="PFX32353.1"/>
    <property type="molecule type" value="Genomic_DNA"/>
</dbReference>
<dbReference type="InterPro" id="IPR008042">
    <property type="entry name" value="Retrotrans_Pao"/>
</dbReference>
<dbReference type="SUPFAM" id="SSF53098">
    <property type="entry name" value="Ribonuclease H-like"/>
    <property type="match status" value="2"/>
</dbReference>
<dbReference type="InterPro" id="IPR012337">
    <property type="entry name" value="RNaseH-like_sf"/>
</dbReference>
<dbReference type="GO" id="GO:0015074">
    <property type="term" value="P:DNA integration"/>
    <property type="evidence" value="ECO:0007669"/>
    <property type="project" value="InterPro"/>
</dbReference>
<dbReference type="PROSITE" id="PS50994">
    <property type="entry name" value="INTEGRASE"/>
    <property type="match status" value="2"/>
</dbReference>
<proteinExistence type="predicted"/>
<accession>A0A2B4STF5</accession>
<dbReference type="Pfam" id="PF05380">
    <property type="entry name" value="Peptidase_A17"/>
    <property type="match status" value="3"/>
</dbReference>
<evidence type="ECO:0000313" key="3">
    <source>
        <dbReference type="EMBL" id="PFX32353.1"/>
    </source>
</evidence>
<dbReference type="SUPFAM" id="SSF56672">
    <property type="entry name" value="DNA/RNA polymerases"/>
    <property type="match status" value="1"/>
</dbReference>
<dbReference type="Gene3D" id="3.10.10.10">
    <property type="entry name" value="HIV Type 1 Reverse Transcriptase, subunit A, domain 1"/>
    <property type="match status" value="1"/>
</dbReference>
<dbReference type="SUPFAM" id="SSF50630">
    <property type="entry name" value="Acid proteases"/>
    <property type="match status" value="1"/>
</dbReference>
<evidence type="ECO:0000259" key="2">
    <source>
        <dbReference type="PROSITE" id="PS50994"/>
    </source>
</evidence>
<dbReference type="OrthoDB" id="5986166at2759"/>